<keyword evidence="5 9" id="KW-1133">Transmembrane helix</keyword>
<evidence type="ECO:0000313" key="11">
    <source>
        <dbReference type="Proteomes" id="UP001320899"/>
    </source>
</evidence>
<feature type="transmembrane region" description="Helical" evidence="9">
    <location>
        <begin position="207"/>
        <end position="228"/>
    </location>
</feature>
<evidence type="ECO:0000256" key="5">
    <source>
        <dbReference type="ARBA" id="ARBA00022989"/>
    </source>
</evidence>
<proteinExistence type="inferred from homology"/>
<comment type="caution">
    <text evidence="10">The sequence shown here is derived from an EMBL/GenBank/DDBJ whole genome shotgun (WGS) entry which is preliminary data.</text>
</comment>
<comment type="subcellular location">
    <subcellularLocation>
        <location evidence="1">Cell membrane</location>
        <topology evidence="1">Multi-pass membrane protein</topology>
    </subcellularLocation>
</comment>
<dbReference type="PANTHER" id="PTHR33281:SF19">
    <property type="entry name" value="VOLTAGE-DEPENDENT ANION CHANNEL-FORMING PROTEIN YNEE"/>
    <property type="match status" value="1"/>
</dbReference>
<accession>A0ABT3AFB6</accession>
<protein>
    <recommendedName>
        <fullName evidence="12">Bestrophin, RFP-TM, chloride channel</fullName>
    </recommendedName>
</protein>
<feature type="transmembrane region" description="Helical" evidence="9">
    <location>
        <begin position="47"/>
        <end position="69"/>
    </location>
</feature>
<sequence length="301" mass="33659">MIVRDTPRRRDVFLILKGSVVPRILPNIAAATLWALAVLLIDRYLIAMPHVSIAVMGVFGLSLSLFLGFRNNAAYDRWWEARKLWGKMVADLRSLAQELRIFTGKGADEAFVLDHILAFHHLHRAQLRGDRVEEDVSRWVGAETAQALLRDGNPPDAALRAVADRLREMAEGGRIDGWGQRALAERLACFPAAQAGNERLMTTPLPFVYSLLVWRATYLYCGLLPFALLDSAGWFEPLVAAVVAYVFFGLAEVTHELEHPFRDQPNGIPLRAMCRVMEIAVCHALGRPAPPRLEPVDHVLD</sequence>
<feature type="transmembrane region" description="Helical" evidence="9">
    <location>
        <begin position="20"/>
        <end position="41"/>
    </location>
</feature>
<evidence type="ECO:0000256" key="7">
    <source>
        <dbReference type="ARBA" id="ARBA00023136"/>
    </source>
</evidence>
<evidence type="ECO:0000256" key="8">
    <source>
        <dbReference type="ARBA" id="ARBA00034708"/>
    </source>
</evidence>
<keyword evidence="2" id="KW-0813">Transport</keyword>
<name>A0ABT3AFB6_9RHOB</name>
<dbReference type="RefSeq" id="WP_263827193.1">
    <property type="nucleotide sequence ID" value="NZ_JAOWLB010000002.1"/>
</dbReference>
<organism evidence="10 11">
    <name type="scientific">Ruegeria aquimaris</name>
    <dbReference type="NCBI Taxonomy" id="2984333"/>
    <lineage>
        <taxon>Bacteria</taxon>
        <taxon>Pseudomonadati</taxon>
        <taxon>Pseudomonadota</taxon>
        <taxon>Alphaproteobacteria</taxon>
        <taxon>Rhodobacterales</taxon>
        <taxon>Roseobacteraceae</taxon>
        <taxon>Ruegeria</taxon>
    </lineage>
</organism>
<evidence type="ECO:0000256" key="6">
    <source>
        <dbReference type="ARBA" id="ARBA00023065"/>
    </source>
</evidence>
<evidence type="ECO:0000313" key="10">
    <source>
        <dbReference type="EMBL" id="MCV2887361.1"/>
    </source>
</evidence>
<evidence type="ECO:0008006" key="12">
    <source>
        <dbReference type="Google" id="ProtNLM"/>
    </source>
</evidence>
<dbReference type="InterPro" id="IPR044669">
    <property type="entry name" value="YneE/VCCN1/2-like"/>
</dbReference>
<keyword evidence="6" id="KW-0406">Ion transport</keyword>
<keyword evidence="11" id="KW-1185">Reference proteome</keyword>
<dbReference type="Proteomes" id="UP001320899">
    <property type="component" value="Unassembled WGS sequence"/>
</dbReference>
<comment type="similarity">
    <text evidence="8">Belongs to the anion channel-forming bestrophin (TC 1.A.46) family.</text>
</comment>
<evidence type="ECO:0000256" key="9">
    <source>
        <dbReference type="SAM" id="Phobius"/>
    </source>
</evidence>
<keyword evidence="3" id="KW-1003">Cell membrane</keyword>
<reference evidence="10 11" key="1">
    <citation type="submission" date="2022-10" db="EMBL/GenBank/DDBJ databases">
        <title>Ruegeria sp. nov., isolated from ocean surface sediments.</title>
        <authorList>
            <person name="He W."/>
            <person name="Xue H.-P."/>
            <person name="Zhang D.-F."/>
        </authorList>
    </citation>
    <scope>NUCLEOTIDE SEQUENCE [LARGE SCALE GENOMIC DNA]</scope>
    <source>
        <strain evidence="10 11">XHP0148</strain>
    </source>
</reference>
<evidence type="ECO:0000256" key="2">
    <source>
        <dbReference type="ARBA" id="ARBA00022448"/>
    </source>
</evidence>
<evidence type="ECO:0000256" key="1">
    <source>
        <dbReference type="ARBA" id="ARBA00004651"/>
    </source>
</evidence>
<dbReference type="Pfam" id="PF25539">
    <property type="entry name" value="Bestrophin_2"/>
    <property type="match status" value="1"/>
</dbReference>
<keyword evidence="7 9" id="KW-0472">Membrane</keyword>
<dbReference type="EMBL" id="JAOWLB010000002">
    <property type="protein sequence ID" value="MCV2887361.1"/>
    <property type="molecule type" value="Genomic_DNA"/>
</dbReference>
<gene>
    <name evidence="10" type="ORF">OE747_03365</name>
</gene>
<dbReference type="PANTHER" id="PTHR33281">
    <property type="entry name" value="UPF0187 PROTEIN YNEE"/>
    <property type="match status" value="1"/>
</dbReference>
<feature type="transmembrane region" description="Helical" evidence="9">
    <location>
        <begin position="234"/>
        <end position="253"/>
    </location>
</feature>
<keyword evidence="4 9" id="KW-0812">Transmembrane</keyword>
<evidence type="ECO:0000256" key="3">
    <source>
        <dbReference type="ARBA" id="ARBA00022475"/>
    </source>
</evidence>
<evidence type="ECO:0000256" key="4">
    <source>
        <dbReference type="ARBA" id="ARBA00022692"/>
    </source>
</evidence>